<evidence type="ECO:0000313" key="2">
    <source>
        <dbReference type="EMBL" id="CAD2188773.1"/>
    </source>
</evidence>
<dbReference type="PANTHER" id="PTHR47163:SF2">
    <property type="entry name" value="SI:DKEY-17M8.2"/>
    <property type="match status" value="1"/>
</dbReference>
<dbReference type="InterPro" id="IPR024445">
    <property type="entry name" value="Tnp_ISXO2-like"/>
</dbReference>
<dbReference type="EMBL" id="CAJEWN010000713">
    <property type="protein sequence ID" value="CAD2188773.1"/>
    <property type="molecule type" value="Genomic_DNA"/>
</dbReference>
<dbReference type="AlphaFoldDB" id="A0A6V7WP42"/>
<feature type="domain" description="ISXO2-like transposase" evidence="1">
    <location>
        <begin position="1"/>
        <end position="98"/>
    </location>
</feature>
<dbReference type="Proteomes" id="UP000580250">
    <property type="component" value="Unassembled WGS sequence"/>
</dbReference>
<comment type="caution">
    <text evidence="2">The sequence shown here is derived from an EMBL/GenBank/DDBJ whole genome shotgun (WGS) entry which is preliminary data.</text>
</comment>
<gene>
    <name evidence="2" type="ORF">MENT_LOCUS41445</name>
</gene>
<evidence type="ECO:0000259" key="1">
    <source>
        <dbReference type="SMART" id="SM01126"/>
    </source>
</evidence>
<organism evidence="2 3">
    <name type="scientific">Meloidogyne enterolobii</name>
    <name type="common">Root-knot nematode worm</name>
    <name type="synonym">Meloidogyne mayaguensis</name>
    <dbReference type="NCBI Taxonomy" id="390850"/>
    <lineage>
        <taxon>Eukaryota</taxon>
        <taxon>Metazoa</taxon>
        <taxon>Ecdysozoa</taxon>
        <taxon>Nematoda</taxon>
        <taxon>Chromadorea</taxon>
        <taxon>Rhabditida</taxon>
        <taxon>Tylenchina</taxon>
        <taxon>Tylenchomorpha</taxon>
        <taxon>Tylenchoidea</taxon>
        <taxon>Meloidogynidae</taxon>
        <taxon>Meloidogyninae</taxon>
        <taxon>Meloidogyne</taxon>
    </lineage>
</organism>
<protein>
    <recommendedName>
        <fullName evidence="1">ISXO2-like transposase domain-containing protein</fullName>
    </recommendedName>
</protein>
<dbReference type="OrthoDB" id="5871964at2759"/>
<dbReference type="SMART" id="SM01126">
    <property type="entry name" value="DDE_Tnp_IS1595"/>
    <property type="match status" value="1"/>
</dbReference>
<accession>A0A6V7WP42</accession>
<name>A0A6V7WP42_MELEN</name>
<dbReference type="PANTHER" id="PTHR47163">
    <property type="entry name" value="DDE_TNP_IS1595 DOMAIN-CONTAINING PROTEIN"/>
    <property type="match status" value="1"/>
</dbReference>
<proteinExistence type="predicted"/>
<evidence type="ECO:0000313" key="3">
    <source>
        <dbReference type="Proteomes" id="UP000580250"/>
    </source>
</evidence>
<sequence>MNGNLIERPLIERHIAKGTEVHSDEWRAYSGLDQLDYIHKTVNHQEFFINPNNGANTQQIEAFWNRLRFRMVRQMRHITKNELPKYLTFYWFLSLHYNPVKGCYPPDILESYLRMLSKIYHL</sequence>
<reference evidence="2 3" key="1">
    <citation type="submission" date="2020-08" db="EMBL/GenBank/DDBJ databases">
        <authorList>
            <person name="Koutsovoulos G."/>
            <person name="Danchin GJ E."/>
        </authorList>
    </citation>
    <scope>NUCLEOTIDE SEQUENCE [LARGE SCALE GENOMIC DNA]</scope>
</reference>
<dbReference type="Pfam" id="PF12762">
    <property type="entry name" value="DDE_Tnp_IS1595"/>
    <property type="match status" value="1"/>
</dbReference>
<dbReference type="InterPro" id="IPR053164">
    <property type="entry name" value="IS1016-like_transposase"/>
</dbReference>